<dbReference type="Proteomes" id="UP000283095">
    <property type="component" value="Chromosome"/>
</dbReference>
<reference evidence="2 3" key="1">
    <citation type="submission" date="2018-01" db="EMBL/GenBank/DDBJ databases">
        <title>Bacillus asahii Genome sequencing and assembly.</title>
        <authorList>
            <person name="Jiang H."/>
            <person name="Feng Y."/>
            <person name="Zhao F."/>
            <person name="Lin X."/>
        </authorList>
    </citation>
    <scope>NUCLEOTIDE SEQUENCE [LARGE SCALE GENOMIC DNA]</scope>
    <source>
        <strain evidence="2 3">OM18</strain>
    </source>
</reference>
<protein>
    <submittedName>
        <fullName evidence="2">Uncharacterized protein</fullName>
    </submittedName>
</protein>
<dbReference type="KEGG" id="pasa:BAOM_1963"/>
<keyword evidence="1" id="KW-0175">Coiled coil</keyword>
<sequence length="160" mass="18361">MRKISFRYFFLLISVCLVGCGSDPVQEDLLNYVNKELKQAGELENIALDAYDSVTGQNYKDDQTMYDVISLTVIPTYRDFIMELEDVKAETEEVRKLHEQYIEAANIQQGAFSLILTALENQSHEKMSEANAKLAEARKMLRDYNKGIEDLAKEHDVELN</sequence>
<dbReference type="OrthoDB" id="1953267at2"/>
<accession>A0A3Q9RMG2</accession>
<name>A0A3Q9RMG2_9BACI</name>
<proteinExistence type="predicted"/>
<gene>
    <name evidence="2" type="ORF">BAOM_1963</name>
</gene>
<evidence type="ECO:0000256" key="1">
    <source>
        <dbReference type="SAM" id="Coils"/>
    </source>
</evidence>
<dbReference type="AlphaFoldDB" id="A0A3Q9RMG2"/>
<organism evidence="2 3">
    <name type="scientific">Peribacillus asahii</name>
    <dbReference type="NCBI Taxonomy" id="228899"/>
    <lineage>
        <taxon>Bacteria</taxon>
        <taxon>Bacillati</taxon>
        <taxon>Bacillota</taxon>
        <taxon>Bacilli</taxon>
        <taxon>Bacillales</taxon>
        <taxon>Bacillaceae</taxon>
        <taxon>Peribacillus</taxon>
    </lineage>
</organism>
<evidence type="ECO:0000313" key="3">
    <source>
        <dbReference type="Proteomes" id="UP000283095"/>
    </source>
</evidence>
<evidence type="ECO:0000313" key="2">
    <source>
        <dbReference type="EMBL" id="AZV42572.1"/>
    </source>
</evidence>
<dbReference type="EMBL" id="CP026095">
    <property type="protein sequence ID" value="AZV42572.1"/>
    <property type="molecule type" value="Genomic_DNA"/>
</dbReference>
<feature type="coiled-coil region" evidence="1">
    <location>
        <begin position="84"/>
        <end position="154"/>
    </location>
</feature>
<dbReference type="RefSeq" id="WP_127760023.1">
    <property type="nucleotide sequence ID" value="NZ_CP026095.1"/>
</dbReference>